<dbReference type="Gene3D" id="3.10.110.10">
    <property type="entry name" value="Ubiquitin Conjugating Enzyme"/>
    <property type="match status" value="1"/>
</dbReference>
<feature type="compositionally biased region" description="Polar residues" evidence="1">
    <location>
        <begin position="131"/>
        <end position="143"/>
    </location>
</feature>
<reference evidence="3" key="1">
    <citation type="submission" date="2022-09" db="EMBL/GenBank/DDBJ databases">
        <title>Enrichment on poylsaccharides allowed isolation of novel metabolic and taxonomic groups of Haloarchaea.</title>
        <authorList>
            <person name="Sorokin D.Y."/>
            <person name="Elcheninov A.G."/>
            <person name="Khizhniak T.V."/>
            <person name="Kolganova T.V."/>
            <person name="Kublanov I.V."/>
        </authorList>
    </citation>
    <scope>NUCLEOTIDE SEQUENCE</scope>
    <source>
        <strain evidence="3">AArc-xg1-1</strain>
    </source>
</reference>
<dbReference type="Proteomes" id="UP001321018">
    <property type="component" value="Unassembled WGS sequence"/>
</dbReference>
<gene>
    <name evidence="3" type="ORF">OB960_22715</name>
</gene>
<dbReference type="RefSeq" id="WP_338005998.1">
    <property type="nucleotide sequence ID" value="NZ_JAOPKA010000023.1"/>
</dbReference>
<accession>A0AAP2Z428</accession>
<sequence length="149" mass="16897">MTLGRALGDVRQLESTLEEGFSGRLHYDFSDEREIRIDGFLFPQGWRNRSGGRHGTVLIEVTDDYPDHPPRVYIADDMRYRGSRPAEMAPGRIDSSAEWAAISLFPSPDEWDPTADSLITVFQRLREVLENPQQRNHANTDAGGSNHDQ</sequence>
<dbReference type="InterPro" id="IPR016135">
    <property type="entry name" value="UBQ-conjugating_enzyme/RWD"/>
</dbReference>
<dbReference type="AlphaFoldDB" id="A0AAP2Z428"/>
<dbReference type="PROSITE" id="PS50127">
    <property type="entry name" value="UBC_2"/>
    <property type="match status" value="1"/>
</dbReference>
<protein>
    <recommendedName>
        <fullName evidence="2">UBC core domain-containing protein</fullName>
    </recommendedName>
</protein>
<evidence type="ECO:0000313" key="4">
    <source>
        <dbReference type="Proteomes" id="UP001321018"/>
    </source>
</evidence>
<dbReference type="InterPro" id="IPR000608">
    <property type="entry name" value="UBC"/>
</dbReference>
<name>A0AAP2Z428_9EURY</name>
<evidence type="ECO:0000256" key="1">
    <source>
        <dbReference type="SAM" id="MobiDB-lite"/>
    </source>
</evidence>
<feature type="domain" description="UBC core" evidence="2">
    <location>
        <begin position="1"/>
        <end position="149"/>
    </location>
</feature>
<dbReference type="SUPFAM" id="SSF54495">
    <property type="entry name" value="UBC-like"/>
    <property type="match status" value="1"/>
</dbReference>
<evidence type="ECO:0000313" key="3">
    <source>
        <dbReference type="EMBL" id="MCU4744193.1"/>
    </source>
</evidence>
<feature type="region of interest" description="Disordered" evidence="1">
    <location>
        <begin position="130"/>
        <end position="149"/>
    </location>
</feature>
<dbReference type="EMBL" id="JAOPKA010000023">
    <property type="protein sequence ID" value="MCU4744193.1"/>
    <property type="molecule type" value="Genomic_DNA"/>
</dbReference>
<evidence type="ECO:0000259" key="2">
    <source>
        <dbReference type="PROSITE" id="PS50127"/>
    </source>
</evidence>
<organism evidence="3 4">
    <name type="scientific">Natronoglomus mannanivorans</name>
    <dbReference type="NCBI Taxonomy" id="2979990"/>
    <lineage>
        <taxon>Archaea</taxon>
        <taxon>Methanobacteriati</taxon>
        <taxon>Methanobacteriota</taxon>
        <taxon>Stenosarchaea group</taxon>
        <taxon>Halobacteria</taxon>
        <taxon>Halobacteriales</taxon>
        <taxon>Natrialbaceae</taxon>
        <taxon>Natronoglomus</taxon>
    </lineage>
</organism>
<comment type="caution">
    <text evidence="3">The sequence shown here is derived from an EMBL/GenBank/DDBJ whole genome shotgun (WGS) entry which is preliminary data.</text>
</comment>
<proteinExistence type="predicted"/>